<dbReference type="Proteomes" id="UP000217265">
    <property type="component" value="Chromosome"/>
</dbReference>
<evidence type="ECO:0000256" key="2">
    <source>
        <dbReference type="ARBA" id="ARBA00022448"/>
    </source>
</evidence>
<sequence>MIVRPKPSTLRLFFILQGSILPTIAPRLLMIAALATAVAAVHHFHPGLFGDVPVAPFTLLGLSLSLFLGFRNNACYDRWWEARKLWGQLIFEMRSFARETAALLPPEEAATRQRLLYRAIGFAHVLSARLRGENVPAVLKPWISETEFAATATRPNPNNTLLETSTRELADCVRRRTLSEFLFPTIEARLTSFSFLQTACERILNTPLPFAYTLLLHRTALLFCVCLPFAVVGAFGWFTPLITALLAYAFFGLDALGDELEDPFGLTQNDLPLHAMARTIEIDLRDSLGEKDLPTQLQPVNFLLQ</sequence>
<evidence type="ECO:0000256" key="7">
    <source>
        <dbReference type="ARBA" id="ARBA00023136"/>
    </source>
</evidence>
<name>A0A290QDR2_9BACT</name>
<evidence type="ECO:0000256" key="8">
    <source>
        <dbReference type="ARBA" id="ARBA00034708"/>
    </source>
</evidence>
<protein>
    <submittedName>
        <fullName evidence="10">Bestrophin</fullName>
    </submittedName>
</protein>
<keyword evidence="6" id="KW-0406">Ion transport</keyword>
<dbReference type="EMBL" id="CP023344">
    <property type="protein sequence ID" value="ATC63468.1"/>
    <property type="molecule type" value="Genomic_DNA"/>
</dbReference>
<dbReference type="GO" id="GO:0005254">
    <property type="term" value="F:chloride channel activity"/>
    <property type="evidence" value="ECO:0007669"/>
    <property type="project" value="InterPro"/>
</dbReference>
<keyword evidence="4 9" id="KW-0812">Transmembrane</keyword>
<dbReference type="Pfam" id="PF25539">
    <property type="entry name" value="Bestrophin_2"/>
    <property type="match status" value="1"/>
</dbReference>
<keyword evidence="2" id="KW-0813">Transport</keyword>
<keyword evidence="5 9" id="KW-1133">Transmembrane helix</keyword>
<reference evidence="10 11" key="1">
    <citation type="submission" date="2017-09" db="EMBL/GenBank/DDBJ databases">
        <title>Complete genome sequence of Verrucomicrobial strain HZ-65, isolated from freshwater.</title>
        <authorList>
            <person name="Choi A."/>
        </authorList>
    </citation>
    <scope>NUCLEOTIDE SEQUENCE [LARGE SCALE GENOMIC DNA]</scope>
    <source>
        <strain evidence="10 11">HZ-65</strain>
    </source>
</reference>
<gene>
    <name evidence="10" type="ORF">CMV30_05590</name>
</gene>
<comment type="similarity">
    <text evidence="8">Belongs to the anion channel-forming bestrophin (TC 1.A.46) family.</text>
</comment>
<keyword evidence="3" id="KW-1003">Cell membrane</keyword>
<evidence type="ECO:0000256" key="4">
    <source>
        <dbReference type="ARBA" id="ARBA00022692"/>
    </source>
</evidence>
<keyword evidence="7 9" id="KW-0472">Membrane</keyword>
<dbReference type="PANTHER" id="PTHR33281">
    <property type="entry name" value="UPF0187 PROTEIN YNEE"/>
    <property type="match status" value="1"/>
</dbReference>
<dbReference type="RefSeq" id="WP_096055100.1">
    <property type="nucleotide sequence ID" value="NZ_CP023344.1"/>
</dbReference>
<dbReference type="KEGG" id="vbh:CMV30_05590"/>
<feature type="transmembrane region" description="Helical" evidence="9">
    <location>
        <begin position="12"/>
        <end position="40"/>
    </location>
</feature>
<evidence type="ECO:0000256" key="5">
    <source>
        <dbReference type="ARBA" id="ARBA00022989"/>
    </source>
</evidence>
<dbReference type="GO" id="GO:0005886">
    <property type="term" value="C:plasma membrane"/>
    <property type="evidence" value="ECO:0007669"/>
    <property type="project" value="UniProtKB-SubCell"/>
</dbReference>
<organism evidence="10 11">
    <name type="scientific">Nibricoccus aquaticus</name>
    <dbReference type="NCBI Taxonomy" id="2576891"/>
    <lineage>
        <taxon>Bacteria</taxon>
        <taxon>Pseudomonadati</taxon>
        <taxon>Verrucomicrobiota</taxon>
        <taxon>Opitutia</taxon>
        <taxon>Opitutales</taxon>
        <taxon>Opitutaceae</taxon>
        <taxon>Nibricoccus</taxon>
    </lineage>
</organism>
<evidence type="ECO:0000256" key="3">
    <source>
        <dbReference type="ARBA" id="ARBA00022475"/>
    </source>
</evidence>
<keyword evidence="11" id="KW-1185">Reference proteome</keyword>
<dbReference type="InterPro" id="IPR044669">
    <property type="entry name" value="YneE/VCCN1/2-like"/>
</dbReference>
<dbReference type="PANTHER" id="PTHR33281:SF19">
    <property type="entry name" value="VOLTAGE-DEPENDENT ANION CHANNEL-FORMING PROTEIN YNEE"/>
    <property type="match status" value="1"/>
</dbReference>
<feature type="transmembrane region" description="Helical" evidence="9">
    <location>
        <begin position="220"/>
        <end position="251"/>
    </location>
</feature>
<evidence type="ECO:0000313" key="10">
    <source>
        <dbReference type="EMBL" id="ATC63468.1"/>
    </source>
</evidence>
<accession>A0A290QDR2</accession>
<proteinExistence type="inferred from homology"/>
<comment type="subcellular location">
    <subcellularLocation>
        <location evidence="1">Cell membrane</location>
        <topology evidence="1">Multi-pass membrane protein</topology>
    </subcellularLocation>
</comment>
<evidence type="ECO:0000256" key="6">
    <source>
        <dbReference type="ARBA" id="ARBA00023065"/>
    </source>
</evidence>
<evidence type="ECO:0000256" key="9">
    <source>
        <dbReference type="SAM" id="Phobius"/>
    </source>
</evidence>
<dbReference type="OrthoDB" id="445589at2"/>
<dbReference type="AlphaFoldDB" id="A0A290QDR2"/>
<evidence type="ECO:0000256" key="1">
    <source>
        <dbReference type="ARBA" id="ARBA00004651"/>
    </source>
</evidence>
<evidence type="ECO:0000313" key="11">
    <source>
        <dbReference type="Proteomes" id="UP000217265"/>
    </source>
</evidence>
<feature type="transmembrane region" description="Helical" evidence="9">
    <location>
        <begin position="52"/>
        <end position="70"/>
    </location>
</feature>